<dbReference type="InterPro" id="IPR023186">
    <property type="entry name" value="IUNH"/>
</dbReference>
<dbReference type="Pfam" id="PF01156">
    <property type="entry name" value="IU_nuc_hydro"/>
    <property type="match status" value="1"/>
</dbReference>
<dbReference type="Proteomes" id="UP001312865">
    <property type="component" value="Unassembled WGS sequence"/>
</dbReference>
<sequence length="317" mass="35675">MRRKVLLFGDIGIDDTVALVYAHLNQNIELVGIVADYGNVSKAMTINNARFILDQLNRLDIKVIGGAEVPMSALTPSYYTDVHGTYGLGPLQPSSFNHQSLENFFEVIDLIKQYDHNELIIVNTGRLTSLATLLLLYPEFLQMVHSYFIMGGAFLVPGNVTPVAEANFYGDPVAANLIMKYAHNVSLFPLNVTMKAIVTPEMVNYIHEKEKATLVKPLLDFYYEEYYQKLYPEIGGSPVHDVLAFIGISNKDLFTFYKTPIAVSTTNITLGQSIGDFRSLTEKEDFDDRPSQNIAMDMNYEGFFYDFMTVMTGEEFS</sequence>
<dbReference type="CDD" id="cd00455">
    <property type="entry name" value="nuc_hydro"/>
    <property type="match status" value="1"/>
</dbReference>
<evidence type="ECO:0000256" key="1">
    <source>
        <dbReference type="ARBA" id="ARBA00022801"/>
    </source>
</evidence>
<comment type="caution">
    <text evidence="4">The sequence shown here is derived from an EMBL/GenBank/DDBJ whole genome shotgun (WGS) entry which is preliminary data.</text>
</comment>
<evidence type="ECO:0000313" key="4">
    <source>
        <dbReference type="EMBL" id="MEI5908047.1"/>
    </source>
</evidence>
<accession>A0ABU8HFJ6</accession>
<evidence type="ECO:0000256" key="2">
    <source>
        <dbReference type="ARBA" id="ARBA00023295"/>
    </source>
</evidence>
<dbReference type="InterPro" id="IPR036452">
    <property type="entry name" value="Ribo_hydro-like"/>
</dbReference>
<reference evidence="4 5" key="1">
    <citation type="journal article" date="2018" name="J. Microbiol.">
        <title>Bacillus spongiae sp. nov., isolated from sponge of Jeju Island.</title>
        <authorList>
            <person name="Lee G.E."/>
            <person name="Im W.T."/>
            <person name="Park J.S."/>
        </authorList>
    </citation>
    <scope>NUCLEOTIDE SEQUENCE [LARGE SCALE GENOMIC DNA]</scope>
    <source>
        <strain evidence="4 5">135PIL107-10</strain>
    </source>
</reference>
<dbReference type="SUPFAM" id="SSF53590">
    <property type="entry name" value="Nucleoside hydrolase"/>
    <property type="match status" value="1"/>
</dbReference>
<keyword evidence="2 4" id="KW-0326">Glycosidase</keyword>
<dbReference type="PANTHER" id="PTHR12304">
    <property type="entry name" value="INOSINE-URIDINE PREFERRING NUCLEOSIDE HYDROLASE"/>
    <property type="match status" value="1"/>
</dbReference>
<evidence type="ECO:0000313" key="5">
    <source>
        <dbReference type="Proteomes" id="UP001312865"/>
    </source>
</evidence>
<dbReference type="EC" id="3.2.2.-" evidence="4"/>
<dbReference type="GO" id="GO:0016798">
    <property type="term" value="F:hydrolase activity, acting on glycosyl bonds"/>
    <property type="evidence" value="ECO:0007669"/>
    <property type="project" value="UniProtKB-KW"/>
</dbReference>
<proteinExistence type="predicted"/>
<dbReference type="EMBL" id="JBBAXC010000010">
    <property type="protein sequence ID" value="MEI5908047.1"/>
    <property type="molecule type" value="Genomic_DNA"/>
</dbReference>
<dbReference type="Gene3D" id="3.90.245.10">
    <property type="entry name" value="Ribonucleoside hydrolase-like"/>
    <property type="match status" value="1"/>
</dbReference>
<name>A0ABU8HFJ6_9BACI</name>
<dbReference type="RefSeq" id="WP_336587486.1">
    <property type="nucleotide sequence ID" value="NZ_JBBAXC010000010.1"/>
</dbReference>
<keyword evidence="5" id="KW-1185">Reference proteome</keyword>
<feature type="domain" description="Inosine/uridine-preferring nucleoside hydrolase" evidence="3">
    <location>
        <begin position="5"/>
        <end position="304"/>
    </location>
</feature>
<organism evidence="4 5">
    <name type="scientific">Bacillus spongiae</name>
    <dbReference type="NCBI Taxonomy" id="2683610"/>
    <lineage>
        <taxon>Bacteria</taxon>
        <taxon>Bacillati</taxon>
        <taxon>Bacillota</taxon>
        <taxon>Bacilli</taxon>
        <taxon>Bacillales</taxon>
        <taxon>Bacillaceae</taxon>
        <taxon>Bacillus</taxon>
    </lineage>
</organism>
<evidence type="ECO:0000259" key="3">
    <source>
        <dbReference type="Pfam" id="PF01156"/>
    </source>
</evidence>
<gene>
    <name evidence="4" type="ORF">WAK64_13380</name>
</gene>
<keyword evidence="1 4" id="KW-0378">Hydrolase</keyword>
<protein>
    <submittedName>
        <fullName evidence="4">Nucleoside hydrolase</fullName>
        <ecNumber evidence="4">3.2.2.-</ecNumber>
    </submittedName>
</protein>
<dbReference type="InterPro" id="IPR001910">
    <property type="entry name" value="Inosine/uridine_hydrolase_dom"/>
</dbReference>
<dbReference type="PANTHER" id="PTHR12304:SF4">
    <property type="entry name" value="URIDINE NUCLEOSIDASE"/>
    <property type="match status" value="1"/>
</dbReference>